<organism evidence="1">
    <name type="scientific">Lepeophtheirus salmonis</name>
    <name type="common">Salmon louse</name>
    <name type="synonym">Caligus salmonis</name>
    <dbReference type="NCBI Taxonomy" id="72036"/>
    <lineage>
        <taxon>Eukaryota</taxon>
        <taxon>Metazoa</taxon>
        <taxon>Ecdysozoa</taxon>
        <taxon>Arthropoda</taxon>
        <taxon>Crustacea</taxon>
        <taxon>Multicrustacea</taxon>
        <taxon>Hexanauplia</taxon>
        <taxon>Copepoda</taxon>
        <taxon>Siphonostomatoida</taxon>
        <taxon>Caligidae</taxon>
        <taxon>Lepeophtheirus</taxon>
    </lineage>
</organism>
<dbReference type="EMBL" id="HACA01012132">
    <property type="protein sequence ID" value="CDW29493.1"/>
    <property type="molecule type" value="Transcribed_RNA"/>
</dbReference>
<evidence type="ECO:0000313" key="1">
    <source>
        <dbReference type="EMBL" id="CDW29493.1"/>
    </source>
</evidence>
<accession>A0A0K2TTY3</accession>
<sequence>MGPHELEEIGLDCFLSFLQVQFSLLDRAILRLQHFELADVVDDSPGDAQLLRERQWKFVDHIQVSFSPLIRKLEGSGLVCFVINCLSCKFRKVN</sequence>
<reference evidence="1" key="1">
    <citation type="submission" date="2014-05" db="EMBL/GenBank/DDBJ databases">
        <authorList>
            <person name="Chronopoulou M."/>
        </authorList>
    </citation>
    <scope>NUCLEOTIDE SEQUENCE</scope>
    <source>
        <tissue evidence="1">Whole organism</tissue>
    </source>
</reference>
<dbReference type="AlphaFoldDB" id="A0A0K2TTY3"/>
<proteinExistence type="predicted"/>
<name>A0A0K2TTY3_LEPSM</name>
<protein>
    <submittedName>
        <fullName evidence="1">Uncharacterized protein</fullName>
    </submittedName>
</protein>